<name>A0A314UIV7_PRUYE</name>
<protein>
    <submittedName>
        <fullName evidence="2">Uncharacterized protein</fullName>
    </submittedName>
</protein>
<keyword evidence="3" id="KW-1185">Reference proteome</keyword>
<organism evidence="2 3">
    <name type="scientific">Prunus yedoensis var. nudiflora</name>
    <dbReference type="NCBI Taxonomy" id="2094558"/>
    <lineage>
        <taxon>Eukaryota</taxon>
        <taxon>Viridiplantae</taxon>
        <taxon>Streptophyta</taxon>
        <taxon>Embryophyta</taxon>
        <taxon>Tracheophyta</taxon>
        <taxon>Spermatophyta</taxon>
        <taxon>Magnoliopsida</taxon>
        <taxon>eudicotyledons</taxon>
        <taxon>Gunneridae</taxon>
        <taxon>Pentapetalae</taxon>
        <taxon>rosids</taxon>
        <taxon>fabids</taxon>
        <taxon>Rosales</taxon>
        <taxon>Rosaceae</taxon>
        <taxon>Amygdaloideae</taxon>
        <taxon>Amygdaleae</taxon>
        <taxon>Prunus</taxon>
    </lineage>
</organism>
<gene>
    <name evidence="2" type="ORF">Pyn_38098</name>
</gene>
<accession>A0A314UIV7</accession>
<evidence type="ECO:0000256" key="1">
    <source>
        <dbReference type="SAM" id="MobiDB-lite"/>
    </source>
</evidence>
<feature type="region of interest" description="Disordered" evidence="1">
    <location>
        <begin position="23"/>
        <end position="49"/>
    </location>
</feature>
<proteinExistence type="predicted"/>
<dbReference type="Proteomes" id="UP000250321">
    <property type="component" value="Unassembled WGS sequence"/>
</dbReference>
<dbReference type="OrthoDB" id="1434341at2759"/>
<reference evidence="2 3" key="1">
    <citation type="submission" date="2018-02" db="EMBL/GenBank/DDBJ databases">
        <title>Draft genome of wild Prunus yedoensis var. nudiflora.</title>
        <authorList>
            <person name="Baek S."/>
            <person name="Kim J.-H."/>
            <person name="Choi K."/>
            <person name="Kim G.-B."/>
            <person name="Cho A."/>
            <person name="Jang H."/>
            <person name="Shin C.-H."/>
            <person name="Yu H.-J."/>
            <person name="Mun J.-H."/>
        </authorList>
    </citation>
    <scope>NUCLEOTIDE SEQUENCE [LARGE SCALE GENOMIC DNA]</scope>
    <source>
        <strain evidence="3">cv. Jeju island</strain>
        <tissue evidence="2">Leaf</tissue>
    </source>
</reference>
<evidence type="ECO:0000313" key="3">
    <source>
        <dbReference type="Proteomes" id="UP000250321"/>
    </source>
</evidence>
<sequence>MPQSKRMWKTGWAAQNGNVGQNEVQAADNGNAGQNDIAPAQTDTAPVQTDTAPTQMKLMLPQLKLTLPQPKLKLLGAEEEEEAYGIQLQGCHLHNQLVAYYSCPTQIFYVCLYSNIFCLWFLS</sequence>
<evidence type="ECO:0000313" key="2">
    <source>
        <dbReference type="EMBL" id="PQM36354.1"/>
    </source>
</evidence>
<comment type="caution">
    <text evidence="2">The sequence shown here is derived from an EMBL/GenBank/DDBJ whole genome shotgun (WGS) entry which is preliminary data.</text>
</comment>
<dbReference type="AlphaFoldDB" id="A0A314UIV7"/>
<dbReference type="EMBL" id="PJQY01003556">
    <property type="protein sequence ID" value="PQM36354.1"/>
    <property type="molecule type" value="Genomic_DNA"/>
</dbReference>